<keyword evidence="3" id="KW-1185">Reference proteome</keyword>
<name>A0A517YP64_9BACT</name>
<dbReference type="KEGG" id="pcor:KS4_00430"/>
<dbReference type="InterPro" id="IPR013320">
    <property type="entry name" value="ConA-like_dom_sf"/>
</dbReference>
<dbReference type="Gene3D" id="2.120.10.10">
    <property type="match status" value="1"/>
</dbReference>
<accession>A0A517YP64</accession>
<dbReference type="OrthoDB" id="267919at2"/>
<dbReference type="AlphaFoldDB" id="A0A517YP64"/>
<evidence type="ECO:0000256" key="1">
    <source>
        <dbReference type="SAM" id="SignalP"/>
    </source>
</evidence>
<dbReference type="RefSeq" id="WP_145072877.1">
    <property type="nucleotide sequence ID" value="NZ_CP036425.1"/>
</dbReference>
<feature type="signal peptide" evidence="1">
    <location>
        <begin position="1"/>
        <end position="23"/>
    </location>
</feature>
<dbReference type="EMBL" id="CP036425">
    <property type="protein sequence ID" value="QDU32015.1"/>
    <property type="molecule type" value="Genomic_DNA"/>
</dbReference>
<organism evidence="2 3">
    <name type="scientific">Poriferisphaera corsica</name>
    <dbReference type="NCBI Taxonomy" id="2528020"/>
    <lineage>
        <taxon>Bacteria</taxon>
        <taxon>Pseudomonadati</taxon>
        <taxon>Planctomycetota</taxon>
        <taxon>Phycisphaerae</taxon>
        <taxon>Phycisphaerales</taxon>
        <taxon>Phycisphaeraceae</taxon>
        <taxon>Poriferisphaera</taxon>
    </lineage>
</organism>
<protein>
    <recommendedName>
        <fullName evidence="4">Exo-alpha-sialidase</fullName>
    </recommendedName>
</protein>
<dbReference type="SUPFAM" id="SSF49899">
    <property type="entry name" value="Concanavalin A-like lectins/glucanases"/>
    <property type="match status" value="1"/>
</dbReference>
<sequence precursor="true">MKKLLCLCLFLLSIMGGTLFADASDSVLAYWRYDGLTQSVSGVPYYQNDHSGSGNHLRNSNGQQVYYSSSVPFDIVPETLWENYLSYWLVETDITQLAKFNTDYVNYPLPSSPSPDITTANYDLMTVELNYYPQFTDSSGNPNLNVGDIRSLLSCYLKDGSGYVSQPFAVAMFAIQDPVSSDVLGKFVTAYIDNSNNMHFIEVPVNDCIVANAANEKWYSIRVVKSNTAFELWVDGELKASEAISGAQTTFKARGSGEIYQWNLGYGRDHINGIDGYTAYGRLDEIRISNKVVDQSNLLETYTWNVKEEFNGSGPFRSVVNFNGALWGVRNGPHEIVELINGEYVVKNLNDGNNAIHLFRSTDNGKTWQRMRDLYYTDTDLRDPSLWAGTVTESGGTATAKLLLAYGIVNKTTKNFSVKVGIVDGASATTLPNNLSSPNLNSSSIKTIATGANITINKVPNDPNQGTMPYHTFVGAPFILQTGDNSFQVYYDNETITPSDYNSGNGYQQITWRKLEFNNGSIVLPSASPIFNDIPIGATGLTRDGMATAVSLGSNKIIAVMEGIKTETYRSDNQDKPNDFNVVRSVVSNDGGVTWTNRSIIYESSKKGPDGRTYNAYCPYATKVGRDGIAVVFCTDEDKKLLEIRPDESFMSPSMRSSSIKFGLLNDNHDGFAHVETVHSMFPEGVVDPSSPVWRRYKEGLAIETIEDSHNYHPVLFDGKQNKQLHCLVDFFGGKQRGYLIGSPEK</sequence>
<keyword evidence="1" id="KW-0732">Signal</keyword>
<dbReference type="InterPro" id="IPR036278">
    <property type="entry name" value="Sialidase_sf"/>
</dbReference>
<dbReference type="Gene3D" id="2.60.120.200">
    <property type="match status" value="1"/>
</dbReference>
<dbReference type="Proteomes" id="UP000317369">
    <property type="component" value="Chromosome"/>
</dbReference>
<feature type="chain" id="PRO_5021710696" description="Exo-alpha-sialidase" evidence="1">
    <location>
        <begin position="24"/>
        <end position="746"/>
    </location>
</feature>
<dbReference type="SUPFAM" id="SSF50939">
    <property type="entry name" value="Sialidases"/>
    <property type="match status" value="1"/>
</dbReference>
<evidence type="ECO:0000313" key="2">
    <source>
        <dbReference type="EMBL" id="QDU32015.1"/>
    </source>
</evidence>
<gene>
    <name evidence="2" type="ORF">KS4_00430</name>
</gene>
<reference evidence="2 3" key="1">
    <citation type="submission" date="2019-02" db="EMBL/GenBank/DDBJ databases">
        <title>Deep-cultivation of Planctomycetes and their phenomic and genomic characterization uncovers novel biology.</title>
        <authorList>
            <person name="Wiegand S."/>
            <person name="Jogler M."/>
            <person name="Boedeker C."/>
            <person name="Pinto D."/>
            <person name="Vollmers J."/>
            <person name="Rivas-Marin E."/>
            <person name="Kohn T."/>
            <person name="Peeters S.H."/>
            <person name="Heuer A."/>
            <person name="Rast P."/>
            <person name="Oberbeckmann S."/>
            <person name="Bunk B."/>
            <person name="Jeske O."/>
            <person name="Meyerdierks A."/>
            <person name="Storesund J.E."/>
            <person name="Kallscheuer N."/>
            <person name="Luecker S."/>
            <person name="Lage O.M."/>
            <person name="Pohl T."/>
            <person name="Merkel B.J."/>
            <person name="Hornburger P."/>
            <person name="Mueller R.-W."/>
            <person name="Bruemmer F."/>
            <person name="Labrenz M."/>
            <person name="Spormann A.M."/>
            <person name="Op den Camp H."/>
            <person name="Overmann J."/>
            <person name="Amann R."/>
            <person name="Jetten M.S.M."/>
            <person name="Mascher T."/>
            <person name="Medema M.H."/>
            <person name="Devos D.P."/>
            <person name="Kaster A.-K."/>
            <person name="Ovreas L."/>
            <person name="Rohde M."/>
            <person name="Galperin M.Y."/>
            <person name="Jogler C."/>
        </authorList>
    </citation>
    <scope>NUCLEOTIDE SEQUENCE [LARGE SCALE GENOMIC DNA]</scope>
    <source>
        <strain evidence="2 3">KS4</strain>
    </source>
</reference>
<proteinExistence type="predicted"/>
<evidence type="ECO:0008006" key="4">
    <source>
        <dbReference type="Google" id="ProtNLM"/>
    </source>
</evidence>
<evidence type="ECO:0000313" key="3">
    <source>
        <dbReference type="Proteomes" id="UP000317369"/>
    </source>
</evidence>